<gene>
    <name evidence="7" type="ORF">NQ315_009584</name>
</gene>
<keyword evidence="5" id="KW-0645">Protease</keyword>
<dbReference type="Proteomes" id="UP001159042">
    <property type="component" value="Unassembled WGS sequence"/>
</dbReference>
<dbReference type="PANTHER" id="PTHR24256">
    <property type="entry name" value="TRYPTASE-RELATED"/>
    <property type="match status" value="1"/>
</dbReference>
<dbReference type="CDD" id="cd00190">
    <property type="entry name" value="Tryp_SPc"/>
    <property type="match status" value="1"/>
</dbReference>
<dbReference type="PROSITE" id="PS00134">
    <property type="entry name" value="TRYPSIN_HIS"/>
    <property type="match status" value="1"/>
</dbReference>
<evidence type="ECO:0000256" key="5">
    <source>
        <dbReference type="RuleBase" id="RU363034"/>
    </source>
</evidence>
<dbReference type="InterPro" id="IPR001254">
    <property type="entry name" value="Trypsin_dom"/>
</dbReference>
<keyword evidence="2" id="KW-1015">Disulfide bond</keyword>
<keyword evidence="5" id="KW-0720">Serine protease</keyword>
<dbReference type="SUPFAM" id="SSF50494">
    <property type="entry name" value="Trypsin-like serine proteases"/>
    <property type="match status" value="1"/>
</dbReference>
<reference evidence="7 8" key="1">
    <citation type="journal article" date="2023" name="Insect Mol. Biol.">
        <title>Genome sequencing provides insights into the evolution of gene families encoding plant cell wall-degrading enzymes in longhorned beetles.</title>
        <authorList>
            <person name="Shin N.R."/>
            <person name="Okamura Y."/>
            <person name="Kirsch R."/>
            <person name="Pauchet Y."/>
        </authorList>
    </citation>
    <scope>NUCLEOTIDE SEQUENCE [LARGE SCALE GENOMIC DNA]</scope>
    <source>
        <strain evidence="7">EAD_L_NR</strain>
    </source>
</reference>
<proteinExistence type="inferred from homology"/>
<dbReference type="InterPro" id="IPR043504">
    <property type="entry name" value="Peptidase_S1_PA_chymotrypsin"/>
</dbReference>
<protein>
    <recommendedName>
        <fullName evidence="6">Peptidase S1 domain-containing protein</fullName>
    </recommendedName>
</protein>
<feature type="domain" description="Peptidase S1" evidence="6">
    <location>
        <begin position="113"/>
        <end position="363"/>
    </location>
</feature>
<dbReference type="PROSITE" id="PS00135">
    <property type="entry name" value="TRYPSIN_SER"/>
    <property type="match status" value="1"/>
</dbReference>
<evidence type="ECO:0000313" key="7">
    <source>
        <dbReference type="EMBL" id="KAJ8925736.1"/>
    </source>
</evidence>
<dbReference type="EMBL" id="JANEYG010000001">
    <property type="protein sequence ID" value="KAJ8925736.1"/>
    <property type="molecule type" value="Genomic_DNA"/>
</dbReference>
<dbReference type="InterPro" id="IPR018114">
    <property type="entry name" value="TRYPSIN_HIS"/>
</dbReference>
<keyword evidence="3" id="KW-0325">Glycoprotein</keyword>
<dbReference type="InterPro" id="IPR033116">
    <property type="entry name" value="TRYPSIN_SER"/>
</dbReference>
<dbReference type="InterPro" id="IPR009003">
    <property type="entry name" value="Peptidase_S1_PA"/>
</dbReference>
<evidence type="ECO:0000256" key="3">
    <source>
        <dbReference type="ARBA" id="ARBA00023180"/>
    </source>
</evidence>
<dbReference type="Pfam" id="PF00089">
    <property type="entry name" value="Trypsin"/>
    <property type="match status" value="1"/>
</dbReference>
<evidence type="ECO:0000256" key="1">
    <source>
        <dbReference type="ARBA" id="ARBA00022729"/>
    </source>
</evidence>
<evidence type="ECO:0000256" key="4">
    <source>
        <dbReference type="ARBA" id="ARBA00024195"/>
    </source>
</evidence>
<evidence type="ECO:0000313" key="8">
    <source>
        <dbReference type="Proteomes" id="UP001159042"/>
    </source>
</evidence>
<dbReference type="SMART" id="SM00020">
    <property type="entry name" value="Tryp_SPc"/>
    <property type="match status" value="1"/>
</dbReference>
<dbReference type="InterPro" id="IPR051487">
    <property type="entry name" value="Ser/Thr_Proteases_Immune/Dev"/>
</dbReference>
<accession>A0AAV8WJ25</accession>
<dbReference type="Gene3D" id="2.40.10.10">
    <property type="entry name" value="Trypsin-like serine proteases"/>
    <property type="match status" value="2"/>
</dbReference>
<dbReference type="AlphaFoldDB" id="A0AAV8WJ25"/>
<organism evidence="7 8">
    <name type="scientific">Exocentrus adspersus</name>
    <dbReference type="NCBI Taxonomy" id="1586481"/>
    <lineage>
        <taxon>Eukaryota</taxon>
        <taxon>Metazoa</taxon>
        <taxon>Ecdysozoa</taxon>
        <taxon>Arthropoda</taxon>
        <taxon>Hexapoda</taxon>
        <taxon>Insecta</taxon>
        <taxon>Pterygota</taxon>
        <taxon>Neoptera</taxon>
        <taxon>Endopterygota</taxon>
        <taxon>Coleoptera</taxon>
        <taxon>Polyphaga</taxon>
        <taxon>Cucujiformia</taxon>
        <taxon>Chrysomeloidea</taxon>
        <taxon>Cerambycidae</taxon>
        <taxon>Lamiinae</taxon>
        <taxon>Acanthocinini</taxon>
        <taxon>Exocentrus</taxon>
    </lineage>
</organism>
<sequence>MFLVKICFVVFAIKYAGKCFRLSINNLYTFLLFSSVLCYKETIEVVKVFNQFVCQYGKDIIDTSICCPSQAIKVDEEDNVVGPPPTPSSVENHENLKYLPEECGLIESPGNKIAGGENATLNEFPWMAMLLYGKGDKLVPNCGGSILNENYILTAAHCVVDTPLPFVGVRVGEYSLLSERDCVQDRQNRERCLPPVQHLIPIKILAHKDYNSDSNVNDIALVKVTKINFADNVQPICLPTHEEILNQKFNYGVVTGWGYLDPLKGKSEETKHVYVCICLQDSSPKKVSNNSYNRLCIGGKAGKDSCRGDSGGPYHVAAYFNEEFRYIQRGIVSIGHIECGKKGFPAVYTNVDYYMKWILDNIDA</sequence>
<dbReference type="InterPro" id="IPR001314">
    <property type="entry name" value="Peptidase_S1A"/>
</dbReference>
<dbReference type="PRINTS" id="PR00722">
    <property type="entry name" value="CHYMOTRYPSIN"/>
</dbReference>
<keyword evidence="1" id="KW-0732">Signal</keyword>
<dbReference type="FunFam" id="2.40.10.10:FF:000028">
    <property type="entry name" value="Serine protease easter"/>
    <property type="match status" value="1"/>
</dbReference>
<keyword evidence="8" id="KW-1185">Reference proteome</keyword>
<evidence type="ECO:0000256" key="2">
    <source>
        <dbReference type="ARBA" id="ARBA00023157"/>
    </source>
</evidence>
<dbReference type="GO" id="GO:0004252">
    <property type="term" value="F:serine-type endopeptidase activity"/>
    <property type="evidence" value="ECO:0007669"/>
    <property type="project" value="InterPro"/>
</dbReference>
<dbReference type="PROSITE" id="PS50240">
    <property type="entry name" value="TRYPSIN_DOM"/>
    <property type="match status" value="1"/>
</dbReference>
<evidence type="ECO:0000259" key="6">
    <source>
        <dbReference type="PROSITE" id="PS50240"/>
    </source>
</evidence>
<comment type="caution">
    <text evidence="7">The sequence shown here is derived from an EMBL/GenBank/DDBJ whole genome shotgun (WGS) entry which is preliminary data.</text>
</comment>
<name>A0AAV8WJ25_9CUCU</name>
<comment type="similarity">
    <text evidence="4">Belongs to the peptidase S1 family. CLIP subfamily.</text>
</comment>
<keyword evidence="5" id="KW-0378">Hydrolase</keyword>
<dbReference type="GO" id="GO:0006508">
    <property type="term" value="P:proteolysis"/>
    <property type="evidence" value="ECO:0007669"/>
    <property type="project" value="UniProtKB-KW"/>
</dbReference>